<proteinExistence type="predicted"/>
<protein>
    <submittedName>
        <fullName evidence="1">Uncharacterized protein</fullName>
    </submittedName>
</protein>
<organism evidence="1 3">
    <name type="scientific">Adineta steineri</name>
    <dbReference type="NCBI Taxonomy" id="433720"/>
    <lineage>
        <taxon>Eukaryota</taxon>
        <taxon>Metazoa</taxon>
        <taxon>Spiralia</taxon>
        <taxon>Gnathifera</taxon>
        <taxon>Rotifera</taxon>
        <taxon>Eurotatoria</taxon>
        <taxon>Bdelloidea</taxon>
        <taxon>Adinetida</taxon>
        <taxon>Adinetidae</taxon>
        <taxon>Adineta</taxon>
    </lineage>
</organism>
<name>A0A815JQG2_9BILA</name>
<dbReference type="AlphaFoldDB" id="A0A815JQG2"/>
<dbReference type="Proteomes" id="UP000663868">
    <property type="component" value="Unassembled WGS sequence"/>
</dbReference>
<dbReference type="EMBL" id="CAJNOE010001087">
    <property type="protein sequence ID" value="CAF1385256.1"/>
    <property type="molecule type" value="Genomic_DNA"/>
</dbReference>
<dbReference type="EMBL" id="CAJOBB010001495">
    <property type="protein sequence ID" value="CAF3865430.1"/>
    <property type="molecule type" value="Genomic_DNA"/>
</dbReference>
<accession>A0A815JQG2</accession>
<gene>
    <name evidence="1" type="ORF">IZO911_LOCUS38644</name>
    <name evidence="2" type="ORF">KXQ929_LOCUS20898</name>
</gene>
<dbReference type="Proteomes" id="UP000663860">
    <property type="component" value="Unassembled WGS sequence"/>
</dbReference>
<evidence type="ECO:0000313" key="3">
    <source>
        <dbReference type="Proteomes" id="UP000663860"/>
    </source>
</evidence>
<comment type="caution">
    <text evidence="1">The sequence shown here is derived from an EMBL/GenBank/DDBJ whole genome shotgun (WGS) entry which is preliminary data.</text>
</comment>
<evidence type="ECO:0000313" key="2">
    <source>
        <dbReference type="EMBL" id="CAF3865430.1"/>
    </source>
</evidence>
<sequence length="70" mass="7477">MARVQSLVELNNTTQTDMDIDQVTVVTTPSSSSSSSMSGIRATTTAAIMPSLSLPGVDVVMYERVDNKQL</sequence>
<evidence type="ECO:0000313" key="1">
    <source>
        <dbReference type="EMBL" id="CAF1385256.1"/>
    </source>
</evidence>
<reference evidence="1" key="1">
    <citation type="submission" date="2021-02" db="EMBL/GenBank/DDBJ databases">
        <authorList>
            <person name="Nowell W R."/>
        </authorList>
    </citation>
    <scope>NUCLEOTIDE SEQUENCE</scope>
</reference>